<accession>A0A1G2IWJ6</accession>
<dbReference type="EMBL" id="MHPJ01000007">
    <property type="protein sequence ID" value="OGZ79215.1"/>
    <property type="molecule type" value="Genomic_DNA"/>
</dbReference>
<dbReference type="STRING" id="1802223.A2358_00740"/>
<name>A0A1G2IWJ6_9BACT</name>
<protein>
    <submittedName>
        <fullName evidence="1">Uncharacterized protein</fullName>
    </submittedName>
</protein>
<evidence type="ECO:0000313" key="1">
    <source>
        <dbReference type="EMBL" id="OGZ79215.1"/>
    </source>
</evidence>
<organism evidence="1 2">
    <name type="scientific">Candidatus Staskawiczbacteria bacterium RIFOXYB1_FULL_37_44</name>
    <dbReference type="NCBI Taxonomy" id="1802223"/>
    <lineage>
        <taxon>Bacteria</taxon>
        <taxon>Candidatus Staskawicziibacteriota</taxon>
    </lineage>
</organism>
<sequence>MGSVAVYTRQNGGYRLVYPTKKIGSQNLPIIHPINHEAGSAVETAINEKVSELFNENYESEQIGSL</sequence>
<evidence type="ECO:0000313" key="2">
    <source>
        <dbReference type="Proteomes" id="UP000178650"/>
    </source>
</evidence>
<reference evidence="1 2" key="1">
    <citation type="journal article" date="2016" name="Nat. Commun.">
        <title>Thousands of microbial genomes shed light on interconnected biogeochemical processes in an aquifer system.</title>
        <authorList>
            <person name="Anantharaman K."/>
            <person name="Brown C.T."/>
            <person name="Hug L.A."/>
            <person name="Sharon I."/>
            <person name="Castelle C.J."/>
            <person name="Probst A.J."/>
            <person name="Thomas B.C."/>
            <person name="Singh A."/>
            <person name="Wilkins M.J."/>
            <person name="Karaoz U."/>
            <person name="Brodie E.L."/>
            <person name="Williams K.H."/>
            <person name="Hubbard S.S."/>
            <person name="Banfield J.F."/>
        </authorList>
    </citation>
    <scope>NUCLEOTIDE SEQUENCE [LARGE SCALE GENOMIC DNA]</scope>
</reference>
<dbReference type="AlphaFoldDB" id="A0A1G2IWJ6"/>
<proteinExistence type="predicted"/>
<comment type="caution">
    <text evidence="1">The sequence shown here is derived from an EMBL/GenBank/DDBJ whole genome shotgun (WGS) entry which is preliminary data.</text>
</comment>
<gene>
    <name evidence="1" type="ORF">A2358_00740</name>
</gene>
<dbReference type="Proteomes" id="UP000178650">
    <property type="component" value="Unassembled WGS sequence"/>
</dbReference>